<dbReference type="OrthoDB" id="9800495at2"/>
<accession>A0A1E3WEN1</accession>
<keyword evidence="2" id="KW-0378">Hydrolase</keyword>
<dbReference type="RefSeq" id="WP_069447549.1">
    <property type="nucleotide sequence ID" value="NZ_MDCJ01000007.1"/>
</dbReference>
<comment type="caution">
    <text evidence="2">The sequence shown here is derived from an EMBL/GenBank/DDBJ whole genome shotgun (WGS) entry which is preliminary data.</text>
</comment>
<proteinExistence type="predicted"/>
<dbReference type="Pfam" id="PF04266">
    <property type="entry name" value="ASCH"/>
    <property type="match status" value="1"/>
</dbReference>
<dbReference type="GO" id="GO:0009035">
    <property type="term" value="F:type I site-specific deoxyribonuclease activity"/>
    <property type="evidence" value="ECO:0007669"/>
    <property type="project" value="UniProtKB-EC"/>
</dbReference>
<dbReference type="InterPro" id="IPR007374">
    <property type="entry name" value="ASCH_domain"/>
</dbReference>
<gene>
    <name evidence="2" type="ORF">VSF3289_03409</name>
</gene>
<dbReference type="EMBL" id="MDCJ01000007">
    <property type="protein sequence ID" value="ODS04278.1"/>
    <property type="molecule type" value="Genomic_DNA"/>
</dbReference>
<evidence type="ECO:0000313" key="2">
    <source>
        <dbReference type="EMBL" id="ODS04278.1"/>
    </source>
</evidence>
<dbReference type="EC" id="3.1.21.3" evidence="2"/>
<evidence type="ECO:0000259" key="1">
    <source>
        <dbReference type="Pfam" id="PF04266"/>
    </source>
</evidence>
<dbReference type="Proteomes" id="UP000095131">
    <property type="component" value="Unassembled WGS sequence"/>
</dbReference>
<feature type="domain" description="ASCH" evidence="1">
    <location>
        <begin position="5"/>
        <end position="96"/>
    </location>
</feature>
<reference evidence="2 3" key="1">
    <citation type="submission" date="2016-08" db="EMBL/GenBank/DDBJ databases">
        <title>Genome sequencing of Vibrio scophthalmi strain FP3289, an isolated from Paralichthys olivaceus.</title>
        <authorList>
            <person name="Han H.-J."/>
        </authorList>
    </citation>
    <scope>NUCLEOTIDE SEQUENCE [LARGE SCALE GENOMIC DNA]</scope>
    <source>
        <strain evidence="2 3">FP3289</strain>
    </source>
</reference>
<dbReference type="PATRIC" id="fig|45658.8.peg.3368"/>
<dbReference type="InterPro" id="IPR015947">
    <property type="entry name" value="PUA-like_sf"/>
</dbReference>
<organism evidence="2 3">
    <name type="scientific">Vibrio scophthalmi</name>
    <dbReference type="NCBI Taxonomy" id="45658"/>
    <lineage>
        <taxon>Bacteria</taxon>
        <taxon>Pseudomonadati</taxon>
        <taxon>Pseudomonadota</taxon>
        <taxon>Gammaproteobacteria</taxon>
        <taxon>Vibrionales</taxon>
        <taxon>Vibrionaceae</taxon>
        <taxon>Vibrio</taxon>
    </lineage>
</organism>
<dbReference type="Gene3D" id="2.30.130.30">
    <property type="entry name" value="Hypothetical protein"/>
    <property type="match status" value="1"/>
</dbReference>
<protein>
    <submittedName>
        <fullName evidence="2">Type I site-specific deoxyribonuclease</fullName>
        <ecNumber evidence="2">3.1.21.3</ecNumber>
    </submittedName>
</protein>
<name>A0A1E3WEN1_9VIBR</name>
<dbReference type="SUPFAM" id="SSF88697">
    <property type="entry name" value="PUA domain-like"/>
    <property type="match status" value="1"/>
</dbReference>
<sequence>MKALLSIKPEFVEKILSREKLFEYRKAIFKRPEVKSVVIYSTMPEGKIIGEFTIGDILAKHPEDLWKETQKASGINKEFFDKYFDGRDIAYAIEIKDLVTYDEPIDPYRIEPDFKAPQSFKYLDSNSVLCIG</sequence>
<dbReference type="AlphaFoldDB" id="A0A1E3WEN1"/>
<evidence type="ECO:0000313" key="3">
    <source>
        <dbReference type="Proteomes" id="UP000095131"/>
    </source>
</evidence>